<dbReference type="PROSITE" id="PS50943">
    <property type="entry name" value="HTH_CROC1"/>
    <property type="match status" value="1"/>
</dbReference>
<dbReference type="NCBIfam" id="TIGR03070">
    <property type="entry name" value="couple_hipB"/>
    <property type="match status" value="1"/>
</dbReference>
<feature type="domain" description="HTH cro/C1-type" evidence="1">
    <location>
        <begin position="25"/>
        <end position="79"/>
    </location>
</feature>
<dbReference type="Pfam" id="PF01381">
    <property type="entry name" value="HTH_3"/>
    <property type="match status" value="1"/>
</dbReference>
<evidence type="ECO:0000313" key="2">
    <source>
        <dbReference type="EMBL" id="MFK2919776.1"/>
    </source>
</evidence>
<proteinExistence type="predicted"/>
<dbReference type="EMBL" id="JADIKD010000012">
    <property type="protein sequence ID" value="MFK2919776.1"/>
    <property type="molecule type" value="Genomic_DNA"/>
</dbReference>
<gene>
    <name evidence="2" type="ORF">ISS97_21120</name>
</gene>
<dbReference type="SMART" id="SM00530">
    <property type="entry name" value="HTH_XRE"/>
    <property type="match status" value="1"/>
</dbReference>
<organism evidence="2 3">
    <name type="scientific">Dyella koreensis</name>
    <dbReference type="NCBI Taxonomy" id="311235"/>
    <lineage>
        <taxon>Bacteria</taxon>
        <taxon>Pseudomonadati</taxon>
        <taxon>Pseudomonadota</taxon>
        <taxon>Gammaproteobacteria</taxon>
        <taxon>Lysobacterales</taxon>
        <taxon>Rhodanobacteraceae</taxon>
        <taxon>Dyella</taxon>
    </lineage>
</organism>
<dbReference type="Gene3D" id="1.10.260.40">
    <property type="entry name" value="lambda repressor-like DNA-binding domains"/>
    <property type="match status" value="1"/>
</dbReference>
<dbReference type="SUPFAM" id="SSF47413">
    <property type="entry name" value="lambda repressor-like DNA-binding domains"/>
    <property type="match status" value="1"/>
</dbReference>
<name>A0ABW8KC44_9GAMM</name>
<dbReference type="CDD" id="cd00093">
    <property type="entry name" value="HTH_XRE"/>
    <property type="match status" value="1"/>
</dbReference>
<sequence>MNTQFSRSGKNIDTPSDIEVIAHAVREARLRHGLTQTQLAGLSGTGLRFISELERGKPSVAMNKVVAVLAVLGLRLSVNGDPS</sequence>
<dbReference type="InterPro" id="IPR001387">
    <property type="entry name" value="Cro/C1-type_HTH"/>
</dbReference>
<dbReference type="Proteomes" id="UP001620408">
    <property type="component" value="Unassembled WGS sequence"/>
</dbReference>
<reference evidence="2 3" key="1">
    <citation type="submission" date="2020-10" db="EMBL/GenBank/DDBJ databases">
        <title>Phylogeny of dyella-like bacteria.</title>
        <authorList>
            <person name="Fu J."/>
        </authorList>
    </citation>
    <scope>NUCLEOTIDE SEQUENCE [LARGE SCALE GENOMIC DNA]</scope>
    <source>
        <strain evidence="2 3">BB4</strain>
    </source>
</reference>
<keyword evidence="3" id="KW-1185">Reference proteome</keyword>
<dbReference type="InterPro" id="IPR017507">
    <property type="entry name" value="Tscrpt_reg_HipB-like"/>
</dbReference>
<comment type="caution">
    <text evidence="2">The sequence shown here is derived from an EMBL/GenBank/DDBJ whole genome shotgun (WGS) entry which is preliminary data.</text>
</comment>
<accession>A0ABW8KC44</accession>
<evidence type="ECO:0000313" key="3">
    <source>
        <dbReference type="Proteomes" id="UP001620408"/>
    </source>
</evidence>
<evidence type="ECO:0000259" key="1">
    <source>
        <dbReference type="PROSITE" id="PS50943"/>
    </source>
</evidence>
<dbReference type="InterPro" id="IPR010982">
    <property type="entry name" value="Lambda_DNA-bd_dom_sf"/>
</dbReference>
<dbReference type="RefSeq" id="WP_379984196.1">
    <property type="nucleotide sequence ID" value="NZ_JADIKD010000012.1"/>
</dbReference>
<protein>
    <submittedName>
        <fullName evidence="2">Helix-turn-helix transcriptional regulator</fullName>
    </submittedName>
</protein>